<dbReference type="EMBL" id="DXHL01000021">
    <property type="protein sequence ID" value="HIW10713.1"/>
    <property type="molecule type" value="Genomic_DNA"/>
</dbReference>
<evidence type="ECO:0000313" key="1">
    <source>
        <dbReference type="EMBL" id="HIW10713.1"/>
    </source>
</evidence>
<gene>
    <name evidence="1" type="ORF">H9888_04330</name>
</gene>
<keyword evidence="1" id="KW-0378">Hydrolase</keyword>
<dbReference type="SFLD" id="SFLDS00003">
    <property type="entry name" value="Haloacid_Dehalogenase"/>
    <property type="match status" value="1"/>
</dbReference>
<dbReference type="GO" id="GO:0000287">
    <property type="term" value="F:magnesium ion binding"/>
    <property type="evidence" value="ECO:0007669"/>
    <property type="project" value="TreeGrafter"/>
</dbReference>
<dbReference type="InterPro" id="IPR023214">
    <property type="entry name" value="HAD_sf"/>
</dbReference>
<accession>A0A9D1TXP1</accession>
<reference evidence="1" key="1">
    <citation type="journal article" date="2021" name="PeerJ">
        <title>Extensive microbial diversity within the chicken gut microbiome revealed by metagenomics and culture.</title>
        <authorList>
            <person name="Gilroy R."/>
            <person name="Ravi A."/>
            <person name="Getino M."/>
            <person name="Pursley I."/>
            <person name="Horton D.L."/>
            <person name="Alikhan N.F."/>
            <person name="Baker D."/>
            <person name="Gharbi K."/>
            <person name="Hall N."/>
            <person name="Watson M."/>
            <person name="Adriaenssens E.M."/>
            <person name="Foster-Nyarko E."/>
            <person name="Jarju S."/>
            <person name="Secka A."/>
            <person name="Antonio M."/>
            <person name="Oren A."/>
            <person name="Chaudhuri R.R."/>
            <person name="La Ragione R."/>
            <person name="Hildebrand F."/>
            <person name="Pallen M.J."/>
        </authorList>
    </citation>
    <scope>NUCLEOTIDE SEQUENCE</scope>
    <source>
        <strain evidence="1">ChiBcec15-1070</strain>
    </source>
</reference>
<comment type="caution">
    <text evidence="1">The sequence shown here is derived from an EMBL/GenBank/DDBJ whole genome shotgun (WGS) entry which is preliminary data.</text>
</comment>
<dbReference type="PROSITE" id="PS01228">
    <property type="entry name" value="COF_1"/>
    <property type="match status" value="1"/>
</dbReference>
<proteinExistence type="predicted"/>
<sequence length="264" mass="29516">MIHAVFFDIDGTLVSFRTHTIPDSAREALRQLHERGIKLFIASGRHPLDIFPCVDFPFDGYVALNGGYCLTADGEVIFSRQIDPSDIERLIRYQSDSGRFACVLAGAQNMVLNYVDDRVTRVRKMIETENRALVLPLEEWSARAREGVQQLIAFFGPEREADLMRDLFPHCRSMRWNPLFTDIVPQGVSKAEGIDRMLEHWGIPLSDTMAFGDGGNDIPMLQHAALSVAMGNAAPEVQQAASYVTTSVDDHGIARALRHFQLIG</sequence>
<dbReference type="Proteomes" id="UP000823926">
    <property type="component" value="Unassembled WGS sequence"/>
</dbReference>
<dbReference type="InterPro" id="IPR036412">
    <property type="entry name" value="HAD-like_sf"/>
</dbReference>
<dbReference type="NCBIfam" id="TIGR00099">
    <property type="entry name" value="Cof-subfamily"/>
    <property type="match status" value="1"/>
</dbReference>
<dbReference type="GO" id="GO:0005829">
    <property type="term" value="C:cytosol"/>
    <property type="evidence" value="ECO:0007669"/>
    <property type="project" value="TreeGrafter"/>
</dbReference>
<dbReference type="AlphaFoldDB" id="A0A9D1TXP1"/>
<evidence type="ECO:0000313" key="2">
    <source>
        <dbReference type="Proteomes" id="UP000823926"/>
    </source>
</evidence>
<protein>
    <submittedName>
        <fullName evidence="1">Cof-type HAD-IIB family hydrolase</fullName>
    </submittedName>
</protein>
<dbReference type="Gene3D" id="3.30.1240.10">
    <property type="match status" value="1"/>
</dbReference>
<dbReference type="SFLD" id="SFLDG01140">
    <property type="entry name" value="C2.B:_Phosphomannomutase_and_P"/>
    <property type="match status" value="1"/>
</dbReference>
<dbReference type="NCBIfam" id="TIGR01484">
    <property type="entry name" value="HAD-SF-IIB"/>
    <property type="match status" value="1"/>
</dbReference>
<dbReference type="InterPro" id="IPR006379">
    <property type="entry name" value="HAD-SF_hydro_IIB"/>
</dbReference>
<reference evidence="1" key="2">
    <citation type="submission" date="2021-04" db="EMBL/GenBank/DDBJ databases">
        <authorList>
            <person name="Gilroy R."/>
        </authorList>
    </citation>
    <scope>NUCLEOTIDE SEQUENCE</scope>
    <source>
        <strain evidence="1">ChiBcec15-1070</strain>
    </source>
</reference>
<dbReference type="GO" id="GO:0016791">
    <property type="term" value="F:phosphatase activity"/>
    <property type="evidence" value="ECO:0007669"/>
    <property type="project" value="TreeGrafter"/>
</dbReference>
<name>A0A9D1TXP1_9BACT</name>
<dbReference type="PROSITE" id="PS01229">
    <property type="entry name" value="COF_2"/>
    <property type="match status" value="1"/>
</dbReference>
<dbReference type="SUPFAM" id="SSF56784">
    <property type="entry name" value="HAD-like"/>
    <property type="match status" value="1"/>
</dbReference>
<dbReference type="InterPro" id="IPR000150">
    <property type="entry name" value="Cof"/>
</dbReference>
<organism evidence="1 2">
    <name type="scientific">Candidatus Rikenella faecigallinarum</name>
    <dbReference type="NCBI Taxonomy" id="2838745"/>
    <lineage>
        <taxon>Bacteria</taxon>
        <taxon>Pseudomonadati</taxon>
        <taxon>Bacteroidota</taxon>
        <taxon>Bacteroidia</taxon>
        <taxon>Bacteroidales</taxon>
        <taxon>Rikenellaceae</taxon>
        <taxon>Rikenella</taxon>
    </lineage>
</organism>
<dbReference type="SFLD" id="SFLDG01144">
    <property type="entry name" value="C2.B.4:_PGP_Like"/>
    <property type="match status" value="1"/>
</dbReference>
<dbReference type="PANTHER" id="PTHR10000">
    <property type="entry name" value="PHOSPHOSERINE PHOSPHATASE"/>
    <property type="match status" value="1"/>
</dbReference>
<dbReference type="PANTHER" id="PTHR10000:SF25">
    <property type="entry name" value="PHOSPHATASE YKRA-RELATED"/>
    <property type="match status" value="1"/>
</dbReference>
<dbReference type="Pfam" id="PF08282">
    <property type="entry name" value="Hydrolase_3"/>
    <property type="match status" value="1"/>
</dbReference>
<dbReference type="Gene3D" id="3.40.50.1000">
    <property type="entry name" value="HAD superfamily/HAD-like"/>
    <property type="match status" value="1"/>
</dbReference>